<dbReference type="GO" id="GO:0004575">
    <property type="term" value="F:sucrose alpha-glucosidase activity"/>
    <property type="evidence" value="ECO:0007669"/>
    <property type="project" value="TreeGrafter"/>
</dbReference>
<feature type="region of interest" description="Disordered" evidence="1">
    <location>
        <begin position="1"/>
        <end position="45"/>
    </location>
</feature>
<evidence type="ECO:0000259" key="2">
    <source>
        <dbReference type="Pfam" id="PF08244"/>
    </source>
</evidence>
<organism evidence="3 4">
    <name type="scientific">Persicitalea jodogahamensis</name>
    <dbReference type="NCBI Taxonomy" id="402147"/>
    <lineage>
        <taxon>Bacteria</taxon>
        <taxon>Pseudomonadati</taxon>
        <taxon>Bacteroidota</taxon>
        <taxon>Cytophagia</taxon>
        <taxon>Cytophagales</taxon>
        <taxon>Spirosomataceae</taxon>
        <taxon>Persicitalea</taxon>
    </lineage>
</organism>
<reference evidence="3 4" key="1">
    <citation type="journal article" date="2014" name="Int. J. Syst. Evol. Microbiol.">
        <title>Complete genome sequence of Corynebacterium casei LMG S-19264T (=DSM 44701T), isolated from a smear-ripened cheese.</title>
        <authorList>
            <consortium name="US DOE Joint Genome Institute (JGI-PGF)"/>
            <person name="Walter F."/>
            <person name="Albersmeier A."/>
            <person name="Kalinowski J."/>
            <person name="Ruckert C."/>
        </authorList>
    </citation>
    <scope>NUCLEOTIDE SEQUENCE [LARGE SCALE GENOMIC DNA]</scope>
    <source>
        <strain evidence="3 4">KCTC 12866</strain>
    </source>
</reference>
<feature type="compositionally biased region" description="Polar residues" evidence="1">
    <location>
        <begin position="25"/>
        <end position="43"/>
    </location>
</feature>
<protein>
    <recommendedName>
        <fullName evidence="2">Glycosyl hydrolase family 32 C-terminal domain-containing protein</fullName>
    </recommendedName>
</protein>
<evidence type="ECO:0000313" key="4">
    <source>
        <dbReference type="Proteomes" id="UP000598271"/>
    </source>
</evidence>
<sequence>MGTYELGPRRKQRTKDLGGAPQAQEEYSNAATGKPSLNRTNSGDVAFHEQFPSVESVRLVPNNKQLKLDILADNSVLEIFVNDGEKVLTELVFPEKGSGVVAKAD</sequence>
<dbReference type="SUPFAM" id="SSF49899">
    <property type="entry name" value="Concanavalin A-like lectins/glucanases"/>
    <property type="match status" value="1"/>
</dbReference>
<dbReference type="Pfam" id="PF08244">
    <property type="entry name" value="Glyco_hydro_32C"/>
    <property type="match status" value="1"/>
</dbReference>
<name>A0A8J3DAI3_9BACT</name>
<dbReference type="InterPro" id="IPR013320">
    <property type="entry name" value="ConA-like_dom_sf"/>
</dbReference>
<feature type="domain" description="Glycosyl hydrolase family 32 C-terminal" evidence="2">
    <location>
        <begin position="30"/>
        <end position="98"/>
    </location>
</feature>
<evidence type="ECO:0000256" key="1">
    <source>
        <dbReference type="SAM" id="MobiDB-lite"/>
    </source>
</evidence>
<comment type="caution">
    <text evidence="3">The sequence shown here is derived from an EMBL/GenBank/DDBJ whole genome shotgun (WGS) entry which is preliminary data.</text>
</comment>
<keyword evidence="4" id="KW-1185">Reference proteome</keyword>
<evidence type="ECO:0000313" key="3">
    <source>
        <dbReference type="EMBL" id="GHB75052.1"/>
    </source>
</evidence>
<dbReference type="GO" id="GO:0005737">
    <property type="term" value="C:cytoplasm"/>
    <property type="evidence" value="ECO:0007669"/>
    <property type="project" value="TreeGrafter"/>
</dbReference>
<dbReference type="PANTHER" id="PTHR42800:SF1">
    <property type="entry name" value="EXOINULINASE INUD (AFU_ORTHOLOGUE AFUA_5G00480)"/>
    <property type="match status" value="1"/>
</dbReference>
<gene>
    <name evidence="3" type="ORF">GCM10007390_30980</name>
</gene>
<dbReference type="AlphaFoldDB" id="A0A8J3DAI3"/>
<dbReference type="GO" id="GO:0005987">
    <property type="term" value="P:sucrose catabolic process"/>
    <property type="evidence" value="ECO:0007669"/>
    <property type="project" value="TreeGrafter"/>
</dbReference>
<accession>A0A8J3DAI3</accession>
<proteinExistence type="predicted"/>
<dbReference type="Gene3D" id="2.60.120.560">
    <property type="entry name" value="Exo-inulinase, domain 1"/>
    <property type="match status" value="1"/>
</dbReference>
<dbReference type="EMBL" id="BMXF01000003">
    <property type="protein sequence ID" value="GHB75052.1"/>
    <property type="molecule type" value="Genomic_DNA"/>
</dbReference>
<dbReference type="Proteomes" id="UP000598271">
    <property type="component" value="Unassembled WGS sequence"/>
</dbReference>
<dbReference type="PANTHER" id="PTHR42800">
    <property type="entry name" value="EXOINULINASE INUD (AFU_ORTHOLOGUE AFUA_5G00480)"/>
    <property type="match status" value="1"/>
</dbReference>
<dbReference type="InterPro" id="IPR013189">
    <property type="entry name" value="Glyco_hydro_32_C"/>
</dbReference>